<dbReference type="Gene3D" id="3.40.50.1000">
    <property type="entry name" value="HAD superfamily/HAD-like"/>
    <property type="match status" value="1"/>
</dbReference>
<evidence type="ECO:0000313" key="6">
    <source>
        <dbReference type="Proteomes" id="UP000032679"/>
    </source>
</evidence>
<dbReference type="STRING" id="1231623.Tasa_024_022"/>
<evidence type="ECO:0000256" key="2">
    <source>
        <dbReference type="ARBA" id="ARBA00008770"/>
    </source>
</evidence>
<dbReference type="InterPro" id="IPR003337">
    <property type="entry name" value="Trehalose_PPase"/>
</dbReference>
<gene>
    <name evidence="5" type="ORF">Tasa_024_022</name>
</gene>
<protein>
    <recommendedName>
        <fullName evidence="4">Trehalose 6-phosphate phosphatase</fullName>
        <ecNumber evidence="4">3.1.3.12</ecNumber>
    </recommendedName>
</protein>
<evidence type="ECO:0000256" key="3">
    <source>
        <dbReference type="ARBA" id="ARBA00022801"/>
    </source>
</evidence>
<dbReference type="PANTHER" id="PTHR43768:SF3">
    <property type="entry name" value="TREHALOSE 6-PHOSPHATE PHOSPHATASE"/>
    <property type="match status" value="1"/>
</dbReference>
<dbReference type="SUPFAM" id="SSF56784">
    <property type="entry name" value="HAD-like"/>
    <property type="match status" value="1"/>
</dbReference>
<reference evidence="5 6" key="1">
    <citation type="submission" date="2012-10" db="EMBL/GenBank/DDBJ databases">
        <title>Genome sequencing of Tanticharoenia sakaeratensis NBRC 103193.</title>
        <authorList>
            <person name="Azuma Y."/>
            <person name="Hadano H."/>
            <person name="Hirakawa H."/>
            <person name="Matsushita K."/>
        </authorList>
    </citation>
    <scope>NUCLEOTIDE SEQUENCE [LARGE SCALE GENOMIC DNA]</scope>
    <source>
        <strain evidence="5 6">NBRC 103193</strain>
    </source>
</reference>
<keyword evidence="4" id="KW-0479">Metal-binding</keyword>
<dbReference type="NCBIfam" id="TIGR00685">
    <property type="entry name" value="T6PP"/>
    <property type="match status" value="1"/>
</dbReference>
<dbReference type="EMBL" id="BALE01000024">
    <property type="protein sequence ID" value="GAN54556.1"/>
    <property type="molecule type" value="Genomic_DNA"/>
</dbReference>
<keyword evidence="3 4" id="KW-0378">Hydrolase</keyword>
<dbReference type="Pfam" id="PF02358">
    <property type="entry name" value="Trehalose_PPase"/>
    <property type="match status" value="1"/>
</dbReference>
<dbReference type="NCBIfam" id="TIGR01484">
    <property type="entry name" value="HAD-SF-IIB"/>
    <property type="match status" value="1"/>
</dbReference>
<comment type="function">
    <text evidence="4">Removes the phosphate from trehalose 6-phosphate to produce free trehalose.</text>
</comment>
<dbReference type="InterPro" id="IPR044651">
    <property type="entry name" value="OTSB-like"/>
</dbReference>
<dbReference type="GO" id="GO:0004805">
    <property type="term" value="F:trehalose-phosphatase activity"/>
    <property type="evidence" value="ECO:0007669"/>
    <property type="project" value="UniProtKB-EC"/>
</dbReference>
<accession>A0A0D6MM75</accession>
<sequence length="251" mass="26995">MSDESSRKLVSAPAFPPSEAAFMLDFDGALVEIAPTPDAVVVPPELIRTLTTLRDKCGGALAIVTGRPIAQVDHFLPGIPFAIAGEHGVAMRRSPDGATERASLPVLPAQWLEQADKLAKDWPGVTIERKQAGLVLHFRGRPDSAELLRQAVDGWQVEKSGFHVQAAKMAWEIRPEGIDKGHAVASLLEQAPFTGRRPIFVGDDVTDLDGVREARARGGLGLMIPDDFPDVPAYRAWLEALAGGEGDQWGV</sequence>
<evidence type="ECO:0000256" key="4">
    <source>
        <dbReference type="RuleBase" id="RU361117"/>
    </source>
</evidence>
<dbReference type="Gene3D" id="3.30.70.1020">
    <property type="entry name" value="Trehalose-6-phosphate phosphatase related protein, domain 2"/>
    <property type="match status" value="1"/>
</dbReference>
<dbReference type="RefSeq" id="WP_048849097.1">
    <property type="nucleotide sequence ID" value="NZ_BALE01000024.1"/>
</dbReference>
<comment type="cofactor">
    <cofactor evidence="4">
        <name>Mg(2+)</name>
        <dbReference type="ChEBI" id="CHEBI:18420"/>
    </cofactor>
</comment>
<dbReference type="GO" id="GO:0005992">
    <property type="term" value="P:trehalose biosynthetic process"/>
    <property type="evidence" value="ECO:0007669"/>
    <property type="project" value="UniProtKB-UniPathway"/>
</dbReference>
<keyword evidence="6" id="KW-1185">Reference proteome</keyword>
<dbReference type="GO" id="GO:0046872">
    <property type="term" value="F:metal ion binding"/>
    <property type="evidence" value="ECO:0007669"/>
    <property type="project" value="UniProtKB-KW"/>
</dbReference>
<dbReference type="InterPro" id="IPR023214">
    <property type="entry name" value="HAD_sf"/>
</dbReference>
<evidence type="ECO:0000313" key="5">
    <source>
        <dbReference type="EMBL" id="GAN54556.1"/>
    </source>
</evidence>
<comment type="catalytic activity">
    <reaction evidence="4">
        <text>alpha,alpha-trehalose 6-phosphate + H2O = alpha,alpha-trehalose + phosphate</text>
        <dbReference type="Rhea" id="RHEA:23420"/>
        <dbReference type="ChEBI" id="CHEBI:15377"/>
        <dbReference type="ChEBI" id="CHEBI:16551"/>
        <dbReference type="ChEBI" id="CHEBI:43474"/>
        <dbReference type="ChEBI" id="CHEBI:58429"/>
        <dbReference type="EC" id="3.1.3.12"/>
    </reaction>
</comment>
<comment type="pathway">
    <text evidence="1 4">Glycan biosynthesis; trehalose biosynthesis.</text>
</comment>
<dbReference type="Proteomes" id="UP000032679">
    <property type="component" value="Unassembled WGS sequence"/>
</dbReference>
<comment type="caution">
    <text evidence="5">The sequence shown here is derived from an EMBL/GenBank/DDBJ whole genome shotgun (WGS) entry which is preliminary data.</text>
</comment>
<name>A0A0D6MM75_9PROT</name>
<dbReference type="PANTHER" id="PTHR43768">
    <property type="entry name" value="TREHALOSE 6-PHOSPHATE PHOSPHATASE"/>
    <property type="match status" value="1"/>
</dbReference>
<dbReference type="OrthoDB" id="9814913at2"/>
<dbReference type="AlphaFoldDB" id="A0A0D6MM75"/>
<comment type="similarity">
    <text evidence="2 4">Belongs to the trehalose phosphatase family.</text>
</comment>
<dbReference type="UniPathway" id="UPA00299"/>
<organism evidence="5 6">
    <name type="scientific">Tanticharoenia sakaeratensis NBRC 103193</name>
    <dbReference type="NCBI Taxonomy" id="1231623"/>
    <lineage>
        <taxon>Bacteria</taxon>
        <taxon>Pseudomonadati</taxon>
        <taxon>Pseudomonadota</taxon>
        <taxon>Alphaproteobacteria</taxon>
        <taxon>Acetobacterales</taxon>
        <taxon>Acetobacteraceae</taxon>
        <taxon>Tanticharoenia</taxon>
    </lineage>
</organism>
<proteinExistence type="inferred from homology"/>
<dbReference type="InterPro" id="IPR006379">
    <property type="entry name" value="HAD-SF_hydro_IIB"/>
</dbReference>
<dbReference type="InterPro" id="IPR036412">
    <property type="entry name" value="HAD-like_sf"/>
</dbReference>
<dbReference type="EC" id="3.1.3.12" evidence="4"/>
<evidence type="ECO:0000256" key="1">
    <source>
        <dbReference type="ARBA" id="ARBA00005199"/>
    </source>
</evidence>
<keyword evidence="4" id="KW-0460">Magnesium</keyword>